<gene>
    <name evidence="1" type="ORF">GGQ64_002918</name>
</gene>
<organism evidence="1 2">
    <name type="scientific">Mycoplana azooxidifex</name>
    <dbReference type="NCBI Taxonomy" id="1636188"/>
    <lineage>
        <taxon>Bacteria</taxon>
        <taxon>Pseudomonadati</taxon>
        <taxon>Pseudomonadota</taxon>
        <taxon>Alphaproteobacteria</taxon>
        <taxon>Hyphomicrobiales</taxon>
        <taxon>Rhizobiaceae</taxon>
        <taxon>Mycoplana</taxon>
    </lineage>
</organism>
<comment type="caution">
    <text evidence="1">The sequence shown here is derived from an EMBL/GenBank/DDBJ whole genome shotgun (WGS) entry which is preliminary data.</text>
</comment>
<evidence type="ECO:0000313" key="1">
    <source>
        <dbReference type="EMBL" id="MBB3977712.1"/>
    </source>
</evidence>
<name>A0A7W6DBP8_9HYPH</name>
<accession>A0A7W6DBP8</accession>
<dbReference type="RefSeq" id="WP_183805387.1">
    <property type="nucleotide sequence ID" value="NZ_JACIEE010000005.1"/>
</dbReference>
<proteinExistence type="predicted"/>
<dbReference type="AlphaFoldDB" id="A0A7W6DBP8"/>
<keyword evidence="2" id="KW-1185">Reference proteome</keyword>
<evidence type="ECO:0000313" key="2">
    <source>
        <dbReference type="Proteomes" id="UP000574761"/>
    </source>
</evidence>
<dbReference type="Proteomes" id="UP000574761">
    <property type="component" value="Unassembled WGS sequence"/>
</dbReference>
<reference evidence="1 2" key="1">
    <citation type="submission" date="2020-08" db="EMBL/GenBank/DDBJ databases">
        <title>Genomic Encyclopedia of Type Strains, Phase IV (KMG-IV): sequencing the most valuable type-strain genomes for metagenomic binning, comparative biology and taxonomic classification.</title>
        <authorList>
            <person name="Goeker M."/>
        </authorList>
    </citation>
    <scope>NUCLEOTIDE SEQUENCE [LARGE SCALE GENOMIC DNA]</scope>
    <source>
        <strain evidence="1 2">DSM 100211</strain>
    </source>
</reference>
<sequence>MAPIKGGLQYSINTLPFFRSDFGNAVEEVFGQNAAMLASVVDVFEVMAYHQILGRSENWPAEVATDIINRSGQKAICTLQAKALYLEGMHAGRGRSFDISAPEFALALAAMEQSPVEGACVFTFTDLLDMRETAKGKAMLAALKSFRNS</sequence>
<dbReference type="EMBL" id="JACIEE010000005">
    <property type="protein sequence ID" value="MBB3977712.1"/>
    <property type="molecule type" value="Genomic_DNA"/>
</dbReference>
<protein>
    <submittedName>
        <fullName evidence="1">Uncharacterized protein</fullName>
    </submittedName>
</protein>